<keyword evidence="3 5" id="KW-0067">ATP-binding</keyword>
<dbReference type="RefSeq" id="WP_069694794.1">
    <property type="nucleotide sequence ID" value="NZ_CP101190.1"/>
</dbReference>
<geneLocation type="plasmid" evidence="5 6">
    <name>unnamed5</name>
</geneLocation>
<dbReference type="GO" id="GO:1903805">
    <property type="term" value="P:L-valine import across plasma membrane"/>
    <property type="evidence" value="ECO:0007669"/>
    <property type="project" value="TreeGrafter"/>
</dbReference>
<evidence type="ECO:0000313" key="6">
    <source>
        <dbReference type="Proteomes" id="UP001163293"/>
    </source>
</evidence>
<sequence>MSVVDPILRLRGISKKFGEIVVAADLSTDLLPGQALGIVGPNGAGKSTLFSMISGDLRPDTGVVELDGVDLTGRRAHERTRAGIGRTFQIPRPFEKMTVFENVLVFATVGGGLGRDAAFRFAAETLDRAGLGAHANEAAGALSLLARKRLEVARALATDPKVLLLDEVAGGLTDPEVAELVELIRSVNAEGLAIIWIEHVVHALTATVDRLACLAGGRMVADGNPQDVLVDPIVRELYLGQAVMAEEDLA</sequence>
<dbReference type="InterPro" id="IPR027417">
    <property type="entry name" value="P-loop_NTPase"/>
</dbReference>
<evidence type="ECO:0000256" key="3">
    <source>
        <dbReference type="ARBA" id="ARBA00022840"/>
    </source>
</evidence>
<name>A0AAX3EQH2_PAEUR</name>
<dbReference type="GO" id="GO:0005524">
    <property type="term" value="F:ATP binding"/>
    <property type="evidence" value="ECO:0007669"/>
    <property type="project" value="UniProtKB-KW"/>
</dbReference>
<dbReference type="PROSITE" id="PS50893">
    <property type="entry name" value="ABC_TRANSPORTER_2"/>
    <property type="match status" value="1"/>
</dbReference>
<dbReference type="PANTHER" id="PTHR45772">
    <property type="entry name" value="CONSERVED COMPONENT OF ABC TRANSPORTER FOR NATURAL AMINO ACIDS-RELATED"/>
    <property type="match status" value="1"/>
</dbReference>
<evidence type="ECO:0000259" key="4">
    <source>
        <dbReference type="PROSITE" id="PS50893"/>
    </source>
</evidence>
<dbReference type="GO" id="GO:0005304">
    <property type="term" value="F:L-valine transmembrane transporter activity"/>
    <property type="evidence" value="ECO:0007669"/>
    <property type="project" value="TreeGrafter"/>
</dbReference>
<keyword evidence="1" id="KW-0813">Transport</keyword>
<organism evidence="5 6">
    <name type="scientific">Paenarthrobacter ureafaciens</name>
    <dbReference type="NCBI Taxonomy" id="37931"/>
    <lineage>
        <taxon>Bacteria</taxon>
        <taxon>Bacillati</taxon>
        <taxon>Actinomycetota</taxon>
        <taxon>Actinomycetes</taxon>
        <taxon>Micrococcales</taxon>
        <taxon>Micrococcaceae</taxon>
        <taxon>Paenarthrobacter</taxon>
    </lineage>
</organism>
<dbReference type="AlphaFoldDB" id="A0AAX3EQH2"/>
<keyword evidence="6" id="KW-1185">Reference proteome</keyword>
<evidence type="ECO:0000256" key="2">
    <source>
        <dbReference type="ARBA" id="ARBA00022741"/>
    </source>
</evidence>
<dbReference type="GO" id="GO:0015188">
    <property type="term" value="F:L-isoleucine transmembrane transporter activity"/>
    <property type="evidence" value="ECO:0007669"/>
    <property type="project" value="TreeGrafter"/>
</dbReference>
<proteinExistence type="predicted"/>
<dbReference type="GO" id="GO:0005886">
    <property type="term" value="C:plasma membrane"/>
    <property type="evidence" value="ECO:0007669"/>
    <property type="project" value="TreeGrafter"/>
</dbReference>
<dbReference type="GO" id="GO:0016887">
    <property type="term" value="F:ATP hydrolysis activity"/>
    <property type="evidence" value="ECO:0007669"/>
    <property type="project" value="InterPro"/>
</dbReference>
<accession>A0AAX3EQH2</accession>
<dbReference type="GO" id="GO:1903806">
    <property type="term" value="P:L-isoleucine import across plasma membrane"/>
    <property type="evidence" value="ECO:0007669"/>
    <property type="project" value="TreeGrafter"/>
</dbReference>
<dbReference type="Gene3D" id="3.40.50.300">
    <property type="entry name" value="P-loop containing nucleotide triphosphate hydrolases"/>
    <property type="match status" value="1"/>
</dbReference>
<dbReference type="GO" id="GO:0015808">
    <property type="term" value="P:L-alanine transport"/>
    <property type="evidence" value="ECO:0007669"/>
    <property type="project" value="TreeGrafter"/>
</dbReference>
<dbReference type="SMART" id="SM00382">
    <property type="entry name" value="AAA"/>
    <property type="match status" value="1"/>
</dbReference>
<dbReference type="EMBL" id="CP101190">
    <property type="protein sequence ID" value="UYW00170.1"/>
    <property type="molecule type" value="Genomic_DNA"/>
</dbReference>
<reference evidence="5" key="1">
    <citation type="submission" date="2022-07" db="EMBL/GenBank/DDBJ databases">
        <authorList>
            <person name="Wu T."/>
        </authorList>
    </citation>
    <scope>NUCLEOTIDE SEQUENCE</scope>
    <source>
        <strain evidence="5">SD-1</strain>
        <plasmid evidence="5">unnamed5</plasmid>
    </source>
</reference>
<dbReference type="GO" id="GO:0042941">
    <property type="term" value="P:D-alanine transmembrane transport"/>
    <property type="evidence" value="ECO:0007669"/>
    <property type="project" value="TreeGrafter"/>
</dbReference>
<evidence type="ECO:0000313" key="5">
    <source>
        <dbReference type="EMBL" id="UYW00170.1"/>
    </source>
</evidence>
<dbReference type="SUPFAM" id="SSF52540">
    <property type="entry name" value="P-loop containing nucleoside triphosphate hydrolases"/>
    <property type="match status" value="1"/>
</dbReference>
<protein>
    <submittedName>
        <fullName evidence="5">ABC transporter ATP-binding protein</fullName>
    </submittedName>
</protein>
<keyword evidence="2" id="KW-0547">Nucleotide-binding</keyword>
<dbReference type="Pfam" id="PF00005">
    <property type="entry name" value="ABC_tran"/>
    <property type="match status" value="1"/>
</dbReference>
<dbReference type="Proteomes" id="UP001163293">
    <property type="component" value="Plasmid unnamed5"/>
</dbReference>
<keyword evidence="5" id="KW-0614">Plasmid</keyword>
<dbReference type="CDD" id="cd03219">
    <property type="entry name" value="ABC_Mj1267_LivG_branched"/>
    <property type="match status" value="1"/>
</dbReference>
<dbReference type="PANTHER" id="PTHR45772:SF7">
    <property type="entry name" value="AMINO ACID ABC TRANSPORTER ATP-BINDING PROTEIN"/>
    <property type="match status" value="1"/>
</dbReference>
<dbReference type="InterPro" id="IPR003439">
    <property type="entry name" value="ABC_transporter-like_ATP-bd"/>
</dbReference>
<dbReference type="InterPro" id="IPR003593">
    <property type="entry name" value="AAA+_ATPase"/>
</dbReference>
<dbReference type="GO" id="GO:0015192">
    <property type="term" value="F:L-phenylalanine transmembrane transporter activity"/>
    <property type="evidence" value="ECO:0007669"/>
    <property type="project" value="TreeGrafter"/>
</dbReference>
<feature type="domain" description="ABC transporter" evidence="4">
    <location>
        <begin position="8"/>
        <end position="241"/>
    </location>
</feature>
<gene>
    <name evidence="5" type="ORF">NL394_23745</name>
</gene>
<dbReference type="InterPro" id="IPR051120">
    <property type="entry name" value="ABC_AA/LPS_Transport"/>
</dbReference>
<evidence type="ECO:0000256" key="1">
    <source>
        <dbReference type="ARBA" id="ARBA00022448"/>
    </source>
</evidence>